<accession>A0AAU9KJN2</accession>
<proteinExistence type="predicted"/>
<gene>
    <name evidence="1" type="ORF">BSTOLATCC_MIC58375</name>
</gene>
<organism evidence="1 2">
    <name type="scientific">Blepharisma stoltei</name>
    <dbReference type="NCBI Taxonomy" id="1481888"/>
    <lineage>
        <taxon>Eukaryota</taxon>
        <taxon>Sar</taxon>
        <taxon>Alveolata</taxon>
        <taxon>Ciliophora</taxon>
        <taxon>Postciliodesmatophora</taxon>
        <taxon>Heterotrichea</taxon>
        <taxon>Heterotrichida</taxon>
        <taxon>Blepharismidae</taxon>
        <taxon>Blepharisma</taxon>
    </lineage>
</organism>
<keyword evidence="2" id="KW-1185">Reference proteome</keyword>
<evidence type="ECO:0000313" key="1">
    <source>
        <dbReference type="EMBL" id="CAG9333565.1"/>
    </source>
</evidence>
<sequence>MDFNRPIAENNKRLYNPHTGTLMEAIKKRKLNAGIENIMPSPGLIGPPQKDAVPWPLPPIPCMEIEKLVQEKKLAEQERQERINRATYQTSNCGPIREKIIPNS</sequence>
<comment type="caution">
    <text evidence="1">The sequence shown here is derived from an EMBL/GenBank/DDBJ whole genome shotgun (WGS) entry which is preliminary data.</text>
</comment>
<dbReference type="EMBL" id="CAJZBQ010000056">
    <property type="protein sequence ID" value="CAG9333565.1"/>
    <property type="molecule type" value="Genomic_DNA"/>
</dbReference>
<evidence type="ECO:0000313" key="2">
    <source>
        <dbReference type="Proteomes" id="UP001162131"/>
    </source>
</evidence>
<protein>
    <submittedName>
        <fullName evidence="1">Uncharacterized protein</fullName>
    </submittedName>
</protein>
<reference evidence="1" key="1">
    <citation type="submission" date="2021-09" db="EMBL/GenBank/DDBJ databases">
        <authorList>
            <consortium name="AG Swart"/>
            <person name="Singh M."/>
            <person name="Singh A."/>
            <person name="Seah K."/>
            <person name="Emmerich C."/>
        </authorList>
    </citation>
    <scope>NUCLEOTIDE SEQUENCE</scope>
    <source>
        <strain evidence="1">ATCC30299</strain>
    </source>
</reference>
<dbReference type="AlphaFoldDB" id="A0AAU9KJN2"/>
<dbReference type="Proteomes" id="UP001162131">
    <property type="component" value="Unassembled WGS sequence"/>
</dbReference>
<name>A0AAU9KJN2_9CILI</name>